<dbReference type="InterPro" id="IPR011330">
    <property type="entry name" value="Glyco_hydro/deAcase_b/a-brl"/>
</dbReference>
<name>A0ABV3V2N3_9MICC</name>
<dbReference type="Proteomes" id="UP001558481">
    <property type="component" value="Unassembled WGS sequence"/>
</dbReference>
<dbReference type="CDD" id="cd10923">
    <property type="entry name" value="CE4_COG5298"/>
    <property type="match status" value="1"/>
</dbReference>
<organism evidence="1 2">
    <name type="scientific">Kocuria carniphila</name>
    <dbReference type="NCBI Taxonomy" id="262208"/>
    <lineage>
        <taxon>Bacteria</taxon>
        <taxon>Bacillati</taxon>
        <taxon>Actinomycetota</taxon>
        <taxon>Actinomycetes</taxon>
        <taxon>Micrococcales</taxon>
        <taxon>Micrococcaceae</taxon>
        <taxon>Kocuria</taxon>
    </lineage>
</organism>
<proteinExistence type="predicted"/>
<protein>
    <submittedName>
        <fullName evidence="1">Polysaccharide deacetylase family protein</fullName>
    </submittedName>
</protein>
<sequence length="591" mass="64505">MSKTFELTRGQRAAWVAGLLVLVLVSAAVVFGLTNDSLREGQGSPLAREYTTVSDGDPGGSEAAFAEKFGQEGKASTLVLYDKTGKSASDGELYAVATGNLVTHFGTAEIKPVADYADNAMSAYDAVVYIGTDSVANPPEAFLDDVLTLDTPVMWVGENLNAMSGGQGDRAASFREKFGWDSGETQTVSSDLLYSVRYNDRDVARYTDSVETVESPVVGSGDSVEVLASAQCRKDDAPVSCVADDADGAQDVPWAVRSKNLTFVSEIPLDYIDENDVYLIYSDLFYGLLAPDTAPVKQAAVRLEDVGPESDPADLRAMADYLQGAGVPFQVAVMPIHIAKTPDENDWYGLSLLDRPEIVDALKYMQDRGGTLIQHGTTHQFGTGDNPYSGRTGEDYEFYRFGCSATAQQPFEFGECENTSYIRQIGRVSEDAVEQHKARIEKGRQVMIDAGLGEPEIFETPHYAASPNAYAAMTEVYNARYEQSDYFAGILSGEPSEAGRAYSQHFPYAVHDIYGSKVYPENLGNITEAEQNNHATRDPEFLISRAEAHLAVRESTASFFFHPYLDINYLKETVEGIRGLGYEFVPVVELQ</sequence>
<accession>A0ABV3V2N3</accession>
<reference evidence="1 2" key="1">
    <citation type="journal article" date="2024" name="Fungal Genet. Biol.">
        <title>The porcine skin microbiome exhibits broad fungal antagonism.</title>
        <authorList>
            <person name="De La Cruz K.F."/>
            <person name="Townsend E.C."/>
            <person name="Alex Cheong J.Z."/>
            <person name="Salamzade R."/>
            <person name="Liu A."/>
            <person name="Sandstrom S."/>
            <person name="Davila E."/>
            <person name="Huang L."/>
            <person name="Xu K.H."/>
            <person name="Wu S.Y."/>
            <person name="Meudt J.J."/>
            <person name="Shanmuganayagam D."/>
            <person name="Gibson A.L.F."/>
            <person name="Kalan L.R."/>
        </authorList>
    </citation>
    <scope>NUCLEOTIDE SEQUENCE [LARGE SCALE GENOMIC DNA]</scope>
    <source>
        <strain evidence="1 2">LK2625</strain>
    </source>
</reference>
<dbReference type="EMBL" id="JAYWLU010000008">
    <property type="protein sequence ID" value="MEX3594767.1"/>
    <property type="molecule type" value="Genomic_DNA"/>
</dbReference>
<dbReference type="RefSeq" id="WP_368629451.1">
    <property type="nucleotide sequence ID" value="NZ_JAYWLU010000008.1"/>
</dbReference>
<dbReference type="InterPro" id="IPR018763">
    <property type="entry name" value="DUF2334"/>
</dbReference>
<dbReference type="Pfam" id="PF10096">
    <property type="entry name" value="DUF2334"/>
    <property type="match status" value="1"/>
</dbReference>
<keyword evidence="2" id="KW-1185">Reference proteome</keyword>
<evidence type="ECO:0000313" key="2">
    <source>
        <dbReference type="Proteomes" id="UP001558481"/>
    </source>
</evidence>
<evidence type="ECO:0000313" key="1">
    <source>
        <dbReference type="EMBL" id="MEX3594767.1"/>
    </source>
</evidence>
<comment type="caution">
    <text evidence="1">The sequence shown here is derived from an EMBL/GenBank/DDBJ whole genome shotgun (WGS) entry which is preliminary data.</text>
</comment>
<gene>
    <name evidence="1" type="ORF">VVR66_08585</name>
</gene>
<dbReference type="SUPFAM" id="SSF88713">
    <property type="entry name" value="Glycoside hydrolase/deacetylase"/>
    <property type="match status" value="1"/>
</dbReference>